<feature type="domain" description="Carboxylesterase type B" evidence="2">
    <location>
        <begin position="83"/>
        <end position="524"/>
    </location>
</feature>
<dbReference type="InterPro" id="IPR002018">
    <property type="entry name" value="CarbesteraseB"/>
</dbReference>
<dbReference type="PANTHER" id="PTHR45570">
    <property type="entry name" value="CARBOXYLIC ESTER HYDROLASE"/>
    <property type="match status" value="1"/>
</dbReference>
<evidence type="ECO:0000313" key="3">
    <source>
        <dbReference type="EMBL" id="KAL0946816.1"/>
    </source>
</evidence>
<dbReference type="Gene3D" id="3.40.50.1820">
    <property type="entry name" value="alpha/beta hydrolase"/>
    <property type="match status" value="1"/>
</dbReference>
<gene>
    <name evidence="3" type="ORF">HGRIS_012985</name>
</gene>
<feature type="chain" id="PRO_5046146955" description="Carboxylesterase type B domain-containing protein" evidence="1">
    <location>
        <begin position="22"/>
        <end position="559"/>
    </location>
</feature>
<sequence length="559" mass="58845">MLALSAFVSFLLLFTAARVDASPVRRTSIHFQFPPVNTNRLLCKIPVIRQILCPRGGSNPLNVQTPIGQASGTLDVDGAIRFSVKYASAARWQPSTQVNTWAFPNGATNVTALPLACPQPGADPSSFSEDCLSMILYVPPNLATYAKVPVLMWVHGGSFIVGSANGPGLDGSKLAIATNSIVAVVQYRLGALGFMAPNGATNLAVKDLVTAIQFLRKVAPSFGGSTKITLSGQSSGANMIRALLAVPSASSLFQSAILHSDPMNYGFLKNSVQQALQSSYNQLINCGSSDTACWNALSLSTIVNTQMNLFGNAINIDPSCGMAQPIRPVNDGSFITSPLDSTGTFPNQNKPIMVSTVLNEAAPTIYGWFTDPIPQSDYPGNVAASLGNDRANTLLASSFYVPAPAASDGSTDVRPQLTNMGTDQIWRCASWAFARNWAQHGGSAYVSVYAVGATYPSNNGIDFCGQPGSVCHEDDIQIVFGTVPSPTPAQSSLITEVQKRYKAFLNGGNPNAAGLASWSAVSSSNINGRSLGGSSVDVGACVPTFWGDSVPFDYQIFNA</sequence>
<evidence type="ECO:0000313" key="4">
    <source>
        <dbReference type="Proteomes" id="UP001556367"/>
    </source>
</evidence>
<organism evidence="3 4">
    <name type="scientific">Hohenbuehelia grisea</name>
    <dbReference type="NCBI Taxonomy" id="104357"/>
    <lineage>
        <taxon>Eukaryota</taxon>
        <taxon>Fungi</taxon>
        <taxon>Dikarya</taxon>
        <taxon>Basidiomycota</taxon>
        <taxon>Agaricomycotina</taxon>
        <taxon>Agaricomycetes</taxon>
        <taxon>Agaricomycetidae</taxon>
        <taxon>Agaricales</taxon>
        <taxon>Pleurotineae</taxon>
        <taxon>Pleurotaceae</taxon>
        <taxon>Hohenbuehelia</taxon>
    </lineage>
</organism>
<dbReference type="SUPFAM" id="SSF53474">
    <property type="entry name" value="alpha/beta-Hydrolases"/>
    <property type="match status" value="1"/>
</dbReference>
<keyword evidence="4" id="KW-1185">Reference proteome</keyword>
<dbReference type="Proteomes" id="UP001556367">
    <property type="component" value="Unassembled WGS sequence"/>
</dbReference>
<accession>A0ABR3ITZ1</accession>
<dbReference type="PANTHER" id="PTHR45570:SF1">
    <property type="entry name" value="CARBOXYLIC ESTER HYDROLASE"/>
    <property type="match status" value="1"/>
</dbReference>
<protein>
    <recommendedName>
        <fullName evidence="2">Carboxylesterase type B domain-containing protein</fullName>
    </recommendedName>
</protein>
<keyword evidence="1" id="KW-0732">Signal</keyword>
<evidence type="ECO:0000259" key="2">
    <source>
        <dbReference type="Pfam" id="PF00135"/>
    </source>
</evidence>
<proteinExistence type="predicted"/>
<feature type="signal peptide" evidence="1">
    <location>
        <begin position="1"/>
        <end position="21"/>
    </location>
</feature>
<reference evidence="4" key="1">
    <citation type="submission" date="2024-06" db="EMBL/GenBank/DDBJ databases">
        <title>Multi-omics analyses provide insights into the biosynthesis of the anticancer antibiotic pleurotin in Hohenbuehelia grisea.</title>
        <authorList>
            <person name="Weaver J.A."/>
            <person name="Alberti F."/>
        </authorList>
    </citation>
    <scope>NUCLEOTIDE SEQUENCE [LARGE SCALE GENOMIC DNA]</scope>
    <source>
        <strain evidence="4">T-177</strain>
    </source>
</reference>
<name>A0ABR3ITZ1_9AGAR</name>
<dbReference type="EMBL" id="JASNQZ010000015">
    <property type="protein sequence ID" value="KAL0946816.1"/>
    <property type="molecule type" value="Genomic_DNA"/>
</dbReference>
<evidence type="ECO:0000256" key="1">
    <source>
        <dbReference type="SAM" id="SignalP"/>
    </source>
</evidence>
<dbReference type="Pfam" id="PF00135">
    <property type="entry name" value="COesterase"/>
    <property type="match status" value="1"/>
</dbReference>
<dbReference type="InterPro" id="IPR029058">
    <property type="entry name" value="AB_hydrolase_fold"/>
</dbReference>
<comment type="caution">
    <text evidence="3">The sequence shown here is derived from an EMBL/GenBank/DDBJ whole genome shotgun (WGS) entry which is preliminary data.</text>
</comment>